<gene>
    <name evidence="1" type="ORF">S03H2_35372</name>
</gene>
<sequence length="225" mass="24968">LNMRYFGIQYANPFNFRVKASDDQSIAITKVLDQTRLVLTCNHFGKGLVDMSLEIYNGSAYAKVIREDTFQAELDDYLKNPPVEDSANTAPTSEWAYDHWKDTDLHGSGYTDAKVLAAPGGTVTTLLTGAYYDYDVSGIAIFELMPSGGDITLGGFSNGFEGQFIWFVRRNNTNNIIIDHGSVHVDTDEPIYTKTGANETQAAGQFGGFRMIKLGSLWYVDREIT</sequence>
<dbReference type="EMBL" id="BARU01021627">
    <property type="protein sequence ID" value="GAH48231.1"/>
    <property type="molecule type" value="Genomic_DNA"/>
</dbReference>
<accession>X1FRC4</accession>
<protein>
    <submittedName>
        <fullName evidence="1">Uncharacterized protein</fullName>
    </submittedName>
</protein>
<feature type="non-terminal residue" evidence="1">
    <location>
        <position position="1"/>
    </location>
</feature>
<organism evidence="1">
    <name type="scientific">marine sediment metagenome</name>
    <dbReference type="NCBI Taxonomy" id="412755"/>
    <lineage>
        <taxon>unclassified sequences</taxon>
        <taxon>metagenomes</taxon>
        <taxon>ecological metagenomes</taxon>
    </lineage>
</organism>
<dbReference type="AlphaFoldDB" id="X1FRC4"/>
<name>X1FRC4_9ZZZZ</name>
<comment type="caution">
    <text evidence="1">The sequence shown here is derived from an EMBL/GenBank/DDBJ whole genome shotgun (WGS) entry which is preliminary data.</text>
</comment>
<proteinExistence type="predicted"/>
<reference evidence="1" key="1">
    <citation type="journal article" date="2014" name="Front. Microbiol.">
        <title>High frequency of phylogenetically diverse reductive dehalogenase-homologous genes in deep subseafloor sedimentary metagenomes.</title>
        <authorList>
            <person name="Kawai M."/>
            <person name="Futagami T."/>
            <person name="Toyoda A."/>
            <person name="Takaki Y."/>
            <person name="Nishi S."/>
            <person name="Hori S."/>
            <person name="Arai W."/>
            <person name="Tsubouchi T."/>
            <person name="Morono Y."/>
            <person name="Uchiyama I."/>
            <person name="Ito T."/>
            <person name="Fujiyama A."/>
            <person name="Inagaki F."/>
            <person name="Takami H."/>
        </authorList>
    </citation>
    <scope>NUCLEOTIDE SEQUENCE</scope>
    <source>
        <strain evidence="1">Expedition CK06-06</strain>
    </source>
</reference>
<evidence type="ECO:0000313" key="1">
    <source>
        <dbReference type="EMBL" id="GAH48231.1"/>
    </source>
</evidence>